<keyword evidence="2" id="KW-1185">Reference proteome</keyword>
<dbReference type="Proteomes" id="UP000569005">
    <property type="component" value="Unassembled WGS sequence"/>
</dbReference>
<dbReference type="EMBL" id="JACHEA010000001">
    <property type="protein sequence ID" value="MBB5341562.1"/>
    <property type="molecule type" value="Genomic_DNA"/>
</dbReference>
<accession>A0ACC5P3Y7</accession>
<reference evidence="1" key="1">
    <citation type="submission" date="2020-08" db="EMBL/GenBank/DDBJ databases">
        <title>Genomic Encyclopedia of Type Strains, Phase IV (KMG-V): Genome sequencing to study the core and pangenomes of soil and plant-associated prokaryotes.</title>
        <authorList>
            <person name="Whitman W."/>
        </authorList>
    </citation>
    <scope>NUCLEOTIDE SEQUENCE</scope>
    <source>
        <strain evidence="1">M8UP15</strain>
    </source>
</reference>
<comment type="caution">
    <text evidence="1">The sequence shown here is derived from an EMBL/GenBank/DDBJ whole genome shotgun (WGS) entry which is preliminary data.</text>
</comment>
<proteinExistence type="predicted"/>
<evidence type="ECO:0000313" key="1">
    <source>
        <dbReference type="EMBL" id="MBB5341562.1"/>
    </source>
</evidence>
<name>A0ACC5P3Y7_9BACT</name>
<protein>
    <submittedName>
        <fullName evidence="1">Pimeloyl-ACP methyl ester carboxylesterase</fullName>
    </submittedName>
</protein>
<sequence length="56" mass="6166">MEVKKGYAPVDGLRIYYETRGTASPTHPPLVLLHVGGGTIETSFAMCCRNSRVTRK</sequence>
<organism evidence="1 2">
    <name type="scientific">Tunturiibacter gelidiferens</name>
    <dbReference type="NCBI Taxonomy" id="3069689"/>
    <lineage>
        <taxon>Bacteria</taxon>
        <taxon>Pseudomonadati</taxon>
        <taxon>Acidobacteriota</taxon>
        <taxon>Terriglobia</taxon>
        <taxon>Terriglobales</taxon>
        <taxon>Acidobacteriaceae</taxon>
        <taxon>Tunturiibacter</taxon>
    </lineage>
</organism>
<gene>
    <name evidence="1" type="ORF">HDF13_003895</name>
</gene>
<evidence type="ECO:0000313" key="2">
    <source>
        <dbReference type="Proteomes" id="UP000569005"/>
    </source>
</evidence>